<comment type="caution">
    <text evidence="2">The sequence shown here is derived from an EMBL/GenBank/DDBJ whole genome shotgun (WGS) entry which is preliminary data.</text>
</comment>
<feature type="region of interest" description="Disordered" evidence="1">
    <location>
        <begin position="68"/>
        <end position="100"/>
    </location>
</feature>
<feature type="compositionally biased region" description="Polar residues" evidence="1">
    <location>
        <begin position="73"/>
        <end position="88"/>
    </location>
</feature>
<dbReference type="InterPro" id="IPR038202">
    <property type="entry name" value="Cro_sf"/>
</dbReference>
<dbReference type="Pfam" id="PF09048">
    <property type="entry name" value="Cro"/>
    <property type="match status" value="1"/>
</dbReference>
<evidence type="ECO:0000313" key="3">
    <source>
        <dbReference type="Proteomes" id="UP000317951"/>
    </source>
</evidence>
<dbReference type="SUPFAM" id="SSF47413">
    <property type="entry name" value="lambda repressor-like DNA-binding domains"/>
    <property type="match status" value="1"/>
</dbReference>
<evidence type="ECO:0000313" key="2">
    <source>
        <dbReference type="EMBL" id="TWS04105.1"/>
    </source>
</evidence>
<dbReference type="EMBL" id="VFET01000010">
    <property type="protein sequence ID" value="TWS04105.1"/>
    <property type="molecule type" value="Genomic_DNA"/>
</dbReference>
<name>A0A5C5QFI6_9PSED</name>
<dbReference type="GeneID" id="88097822"/>
<dbReference type="AlphaFoldDB" id="A0A5C5QFI6"/>
<sequence length="100" mass="10614">MSNVHLKDFAKERGQPEAAMLLGVTQGALSKAIRIGRNIIVTQELDGTFSAEERRAFPARIERKCRSGCGPTLNANVRPNPIHGQSTDGAGVLSSAAEVA</sequence>
<reference evidence="2 3" key="1">
    <citation type="submission" date="2019-06" db="EMBL/GenBank/DDBJ databases">
        <title>Pseudomonas bimorpha sp. nov. isolated from bovine raw milk and skim milk concentrate.</title>
        <authorList>
            <person name="Hofmann K."/>
            <person name="Huptas C."/>
            <person name="Doll E."/>
            <person name="Scherer S."/>
            <person name="Wenning M."/>
        </authorList>
    </citation>
    <scope>NUCLEOTIDE SEQUENCE [LARGE SCALE GENOMIC DNA]</scope>
    <source>
        <strain evidence="2 3">DSM 17835</strain>
    </source>
</reference>
<dbReference type="InterPro" id="IPR010982">
    <property type="entry name" value="Lambda_DNA-bd_dom_sf"/>
</dbReference>
<dbReference type="GO" id="GO:0003677">
    <property type="term" value="F:DNA binding"/>
    <property type="evidence" value="ECO:0007669"/>
    <property type="project" value="InterPro"/>
</dbReference>
<dbReference type="RefSeq" id="WP_050901321.1">
    <property type="nucleotide sequence ID" value="NZ_LT629689.1"/>
</dbReference>
<accession>A0A5C5QFI6</accession>
<dbReference type="InterPro" id="IPR000655">
    <property type="entry name" value="Cro-like"/>
</dbReference>
<organism evidence="2 3">
    <name type="scientific">Pseudomonas extremaustralis</name>
    <dbReference type="NCBI Taxonomy" id="359110"/>
    <lineage>
        <taxon>Bacteria</taxon>
        <taxon>Pseudomonadati</taxon>
        <taxon>Pseudomonadota</taxon>
        <taxon>Gammaproteobacteria</taxon>
        <taxon>Pseudomonadales</taxon>
        <taxon>Pseudomonadaceae</taxon>
        <taxon>Pseudomonas</taxon>
    </lineage>
</organism>
<dbReference type="GO" id="GO:0006355">
    <property type="term" value="P:regulation of DNA-templated transcription"/>
    <property type="evidence" value="ECO:0007669"/>
    <property type="project" value="InterPro"/>
</dbReference>
<dbReference type="Proteomes" id="UP000317951">
    <property type="component" value="Unassembled WGS sequence"/>
</dbReference>
<gene>
    <name evidence="2" type="ORF">FIV36_14235</name>
</gene>
<protein>
    <submittedName>
        <fullName evidence="2">Cro/Cl family transcriptional regulator</fullName>
    </submittedName>
</protein>
<dbReference type="OrthoDB" id="9429495at2"/>
<proteinExistence type="predicted"/>
<evidence type="ECO:0000256" key="1">
    <source>
        <dbReference type="SAM" id="MobiDB-lite"/>
    </source>
</evidence>
<dbReference type="Gene3D" id="3.30.240.10">
    <property type="entry name" value="CRO Repressor"/>
    <property type="match status" value="1"/>
</dbReference>